<dbReference type="EMBL" id="KZ819670">
    <property type="protein sequence ID" value="PWN26687.1"/>
    <property type="molecule type" value="Genomic_DNA"/>
</dbReference>
<dbReference type="AlphaFoldDB" id="A0A316UN24"/>
<dbReference type="PANTHER" id="PTHR10219">
    <property type="entry name" value="GLYCOLIPID TRANSFER PROTEIN-RELATED"/>
    <property type="match status" value="1"/>
</dbReference>
<keyword evidence="1" id="KW-0813">Transport</keyword>
<dbReference type="Gene3D" id="1.10.3520.10">
    <property type="entry name" value="Glycolipid transfer protein"/>
    <property type="match status" value="1"/>
</dbReference>
<dbReference type="InterPro" id="IPR014830">
    <property type="entry name" value="Glycolipid_transfer_prot_dom"/>
</dbReference>
<dbReference type="GO" id="GO:1902388">
    <property type="term" value="F:ceramide 1-phosphate transfer activity"/>
    <property type="evidence" value="ECO:0007669"/>
    <property type="project" value="TreeGrafter"/>
</dbReference>
<dbReference type="GO" id="GO:0005829">
    <property type="term" value="C:cytosol"/>
    <property type="evidence" value="ECO:0007669"/>
    <property type="project" value="TreeGrafter"/>
</dbReference>
<reference evidence="3 4" key="1">
    <citation type="journal article" date="2018" name="Mol. Biol. Evol.">
        <title>Broad Genomic Sampling Reveals a Smut Pathogenic Ancestry of the Fungal Clade Ustilaginomycotina.</title>
        <authorList>
            <person name="Kijpornyongpan T."/>
            <person name="Mondo S.J."/>
            <person name="Barry K."/>
            <person name="Sandor L."/>
            <person name="Lee J."/>
            <person name="Lipzen A."/>
            <person name="Pangilinan J."/>
            <person name="LaButti K."/>
            <person name="Hainaut M."/>
            <person name="Henrissat B."/>
            <person name="Grigoriev I.V."/>
            <person name="Spatafora J.W."/>
            <person name="Aime M.C."/>
        </authorList>
    </citation>
    <scope>NUCLEOTIDE SEQUENCE [LARGE SCALE GENOMIC DNA]</scope>
    <source>
        <strain evidence="3 4">MCA 5214</strain>
    </source>
</reference>
<evidence type="ECO:0000259" key="2">
    <source>
        <dbReference type="Pfam" id="PF08718"/>
    </source>
</evidence>
<dbReference type="OrthoDB" id="205255at2759"/>
<name>A0A316UN24_9BASI</name>
<proteinExistence type="predicted"/>
<dbReference type="Proteomes" id="UP000245884">
    <property type="component" value="Unassembled WGS sequence"/>
</dbReference>
<dbReference type="Pfam" id="PF08718">
    <property type="entry name" value="GLTP"/>
    <property type="match status" value="1"/>
</dbReference>
<gene>
    <name evidence="3" type="ORF">BDZ90DRAFT_232813</name>
</gene>
<evidence type="ECO:0000313" key="4">
    <source>
        <dbReference type="Proteomes" id="UP000245884"/>
    </source>
</evidence>
<dbReference type="STRING" id="1569628.A0A316UN24"/>
<sequence length="199" mass="22309">MPTYFETVSKSYADVPITDEGIDTDGFLQATEGVVKLFDLLGNAAFAIVQNDMNGNVKKIRDRLLASPAQSTTLEALVRNEGKPGDKKRPATEGLMWLLRGLDFTAQALRRSLTNQSEELSESFTKAYEGSLKQHHNFIVKGAFGLAMKACPYRKDFYAKLGEPQEMVHVELEKWLAALEKIVKRMQAYYAEHNLAKGF</sequence>
<dbReference type="InterPro" id="IPR036497">
    <property type="entry name" value="GLTP_sf"/>
</dbReference>
<evidence type="ECO:0000313" key="3">
    <source>
        <dbReference type="EMBL" id="PWN26687.1"/>
    </source>
</evidence>
<dbReference type="RefSeq" id="XP_025361299.1">
    <property type="nucleotide sequence ID" value="XM_025506396.1"/>
</dbReference>
<protein>
    <submittedName>
        <fullName evidence="3">Putative het-c2 protein</fullName>
    </submittedName>
</protein>
<keyword evidence="4" id="KW-1185">Reference proteome</keyword>
<dbReference type="PANTHER" id="PTHR10219:SF25">
    <property type="entry name" value="PLECKSTRIN HOMOLOGY DOMAIN-CONTAINING FAMILY A MEMBER 8"/>
    <property type="match status" value="1"/>
</dbReference>
<accession>A0A316UN24</accession>
<evidence type="ECO:0000256" key="1">
    <source>
        <dbReference type="ARBA" id="ARBA00022448"/>
    </source>
</evidence>
<feature type="domain" description="Glycolipid transfer protein" evidence="2">
    <location>
        <begin position="22"/>
        <end position="163"/>
    </location>
</feature>
<dbReference type="SUPFAM" id="SSF110004">
    <property type="entry name" value="Glycolipid transfer protein, GLTP"/>
    <property type="match status" value="1"/>
</dbReference>
<dbReference type="FunFam" id="1.10.3520.10:FF:000001">
    <property type="entry name" value="Pleckstrin domain-containing family A member 8"/>
    <property type="match status" value="1"/>
</dbReference>
<dbReference type="GO" id="GO:1902387">
    <property type="term" value="F:ceramide 1-phosphate binding"/>
    <property type="evidence" value="ECO:0007669"/>
    <property type="project" value="TreeGrafter"/>
</dbReference>
<dbReference type="GO" id="GO:0016020">
    <property type="term" value="C:membrane"/>
    <property type="evidence" value="ECO:0007669"/>
    <property type="project" value="TreeGrafter"/>
</dbReference>
<dbReference type="GeneID" id="37028219"/>
<organism evidence="3 4">
    <name type="scientific">Jaminaea rosea</name>
    <dbReference type="NCBI Taxonomy" id="1569628"/>
    <lineage>
        <taxon>Eukaryota</taxon>
        <taxon>Fungi</taxon>
        <taxon>Dikarya</taxon>
        <taxon>Basidiomycota</taxon>
        <taxon>Ustilaginomycotina</taxon>
        <taxon>Exobasidiomycetes</taxon>
        <taxon>Microstromatales</taxon>
        <taxon>Microstromatales incertae sedis</taxon>
        <taxon>Jaminaea</taxon>
    </lineage>
</organism>